<sequence length="334" mass="35627">MLDALPSRLGAMYQSIPTKDRLCEIATLAYHDGEARASLVGSTLHSTGADRFLSEGQLLAVSELVQDGDATALIAEGKKAAETYLSKAALVEKKEAVLVDVKELAAEKFVAPAKAAEKFVAARAAPYLTKVADKKAALVETKEAILADKRLSRALEALAMARDHPTETAVALKASAISLLQYDKVAEYRDYVQETFATDLVAKFAPQLSGPDLGDAAQHGITRVRATMAALSTELYSFPHERVNVLSFKARSLLSELTLQASQLPNAESTQAALASLAKLLAPEPVVEPAAESATTATDEERTAVRASLRDRPIARARAKSLRVMADSKSGLIL</sequence>
<dbReference type="KEGG" id="ehx:EMIHUDRAFT_232875"/>
<evidence type="ECO:0000313" key="1">
    <source>
        <dbReference type="EnsemblProtists" id="EOD30514"/>
    </source>
</evidence>
<dbReference type="RefSeq" id="XP_005782943.1">
    <property type="nucleotide sequence ID" value="XM_005782886.1"/>
</dbReference>
<dbReference type="AlphaFoldDB" id="A0A0D3K429"/>
<dbReference type="EnsemblProtists" id="EOD30514">
    <property type="protein sequence ID" value="EOD30514"/>
    <property type="gene ID" value="EMIHUDRAFT_232875"/>
</dbReference>
<dbReference type="HOGENOM" id="CLU_714613_0_0_1"/>
<reference evidence="1" key="2">
    <citation type="submission" date="2024-10" db="UniProtKB">
        <authorList>
            <consortium name="EnsemblProtists"/>
        </authorList>
    </citation>
    <scope>IDENTIFICATION</scope>
</reference>
<keyword evidence="2" id="KW-1185">Reference proteome</keyword>
<dbReference type="Proteomes" id="UP000013827">
    <property type="component" value="Unassembled WGS sequence"/>
</dbReference>
<dbReference type="PaxDb" id="2903-EOD30514"/>
<name>A0A0D3K429_EMIH1</name>
<reference evidence="2" key="1">
    <citation type="journal article" date="2013" name="Nature">
        <title>Pan genome of the phytoplankton Emiliania underpins its global distribution.</title>
        <authorList>
            <person name="Read B.A."/>
            <person name="Kegel J."/>
            <person name="Klute M.J."/>
            <person name="Kuo A."/>
            <person name="Lefebvre S.C."/>
            <person name="Maumus F."/>
            <person name="Mayer C."/>
            <person name="Miller J."/>
            <person name="Monier A."/>
            <person name="Salamov A."/>
            <person name="Young J."/>
            <person name="Aguilar M."/>
            <person name="Claverie J.M."/>
            <person name="Frickenhaus S."/>
            <person name="Gonzalez K."/>
            <person name="Herman E.K."/>
            <person name="Lin Y.C."/>
            <person name="Napier J."/>
            <person name="Ogata H."/>
            <person name="Sarno A.F."/>
            <person name="Shmutz J."/>
            <person name="Schroeder D."/>
            <person name="de Vargas C."/>
            <person name="Verret F."/>
            <person name="von Dassow P."/>
            <person name="Valentin K."/>
            <person name="Van de Peer Y."/>
            <person name="Wheeler G."/>
            <person name="Dacks J.B."/>
            <person name="Delwiche C.F."/>
            <person name="Dyhrman S.T."/>
            <person name="Glockner G."/>
            <person name="John U."/>
            <person name="Richards T."/>
            <person name="Worden A.Z."/>
            <person name="Zhang X."/>
            <person name="Grigoriev I.V."/>
            <person name="Allen A.E."/>
            <person name="Bidle K."/>
            <person name="Borodovsky M."/>
            <person name="Bowler C."/>
            <person name="Brownlee C."/>
            <person name="Cock J.M."/>
            <person name="Elias M."/>
            <person name="Gladyshev V.N."/>
            <person name="Groth M."/>
            <person name="Guda C."/>
            <person name="Hadaegh A."/>
            <person name="Iglesias-Rodriguez M.D."/>
            <person name="Jenkins J."/>
            <person name="Jones B.M."/>
            <person name="Lawson T."/>
            <person name="Leese F."/>
            <person name="Lindquist E."/>
            <person name="Lobanov A."/>
            <person name="Lomsadze A."/>
            <person name="Malik S.B."/>
            <person name="Marsh M.E."/>
            <person name="Mackinder L."/>
            <person name="Mock T."/>
            <person name="Mueller-Roeber B."/>
            <person name="Pagarete A."/>
            <person name="Parker M."/>
            <person name="Probert I."/>
            <person name="Quesneville H."/>
            <person name="Raines C."/>
            <person name="Rensing S.A."/>
            <person name="Riano-Pachon D.M."/>
            <person name="Richier S."/>
            <person name="Rokitta S."/>
            <person name="Shiraiwa Y."/>
            <person name="Soanes D.M."/>
            <person name="van der Giezen M."/>
            <person name="Wahlund T.M."/>
            <person name="Williams B."/>
            <person name="Wilson W."/>
            <person name="Wolfe G."/>
            <person name="Wurch L.L."/>
        </authorList>
    </citation>
    <scope>NUCLEOTIDE SEQUENCE</scope>
</reference>
<proteinExistence type="predicted"/>
<evidence type="ECO:0000313" key="2">
    <source>
        <dbReference type="Proteomes" id="UP000013827"/>
    </source>
</evidence>
<organism evidence="1 2">
    <name type="scientific">Emiliania huxleyi (strain CCMP1516)</name>
    <dbReference type="NCBI Taxonomy" id="280463"/>
    <lineage>
        <taxon>Eukaryota</taxon>
        <taxon>Haptista</taxon>
        <taxon>Haptophyta</taxon>
        <taxon>Prymnesiophyceae</taxon>
        <taxon>Isochrysidales</taxon>
        <taxon>Noelaerhabdaceae</taxon>
        <taxon>Emiliania</taxon>
    </lineage>
</organism>
<dbReference type="OMA" id="LYSFPHE"/>
<accession>A0A0D3K429</accession>
<dbReference type="GeneID" id="17275788"/>
<protein>
    <submittedName>
        <fullName evidence="1">Uncharacterized protein</fullName>
    </submittedName>
</protein>